<evidence type="ECO:0000313" key="3">
    <source>
        <dbReference type="EMBL" id="MBB6556596.1"/>
    </source>
</evidence>
<name>A0A7X0P7N9_9ACTN</name>
<feature type="chain" id="PRO_5031048159" evidence="2">
    <location>
        <begin position="28"/>
        <end position="58"/>
    </location>
</feature>
<dbReference type="RefSeq" id="WP_185111008.1">
    <property type="nucleotide sequence ID" value="NZ_JACHMI010000001.1"/>
</dbReference>
<dbReference type="EMBL" id="JACHMI010000001">
    <property type="protein sequence ID" value="MBB6556596.1"/>
    <property type="molecule type" value="Genomic_DNA"/>
</dbReference>
<comment type="caution">
    <text evidence="3">The sequence shown here is derived from an EMBL/GenBank/DDBJ whole genome shotgun (WGS) entry which is preliminary data.</text>
</comment>
<proteinExistence type="predicted"/>
<dbReference type="AlphaFoldDB" id="A0A7X0P7N9"/>
<keyword evidence="4" id="KW-1185">Reference proteome</keyword>
<reference evidence="3 4" key="1">
    <citation type="submission" date="2020-08" db="EMBL/GenBank/DDBJ databases">
        <title>Sequencing the genomes of 1000 actinobacteria strains.</title>
        <authorList>
            <person name="Klenk H.-P."/>
        </authorList>
    </citation>
    <scope>NUCLEOTIDE SEQUENCE [LARGE SCALE GENOMIC DNA]</scope>
    <source>
        <strain evidence="3 4">DSM 43768</strain>
    </source>
</reference>
<gene>
    <name evidence="3" type="ORF">HD593_011391</name>
</gene>
<protein>
    <submittedName>
        <fullName evidence="3">Uncharacterized protein</fullName>
    </submittedName>
</protein>
<keyword evidence="2" id="KW-0732">Signal</keyword>
<evidence type="ECO:0000256" key="2">
    <source>
        <dbReference type="SAM" id="SignalP"/>
    </source>
</evidence>
<evidence type="ECO:0000313" key="4">
    <source>
        <dbReference type="Proteomes" id="UP000565579"/>
    </source>
</evidence>
<organism evidence="3 4">
    <name type="scientific">Nonomuraea rubra</name>
    <dbReference type="NCBI Taxonomy" id="46180"/>
    <lineage>
        <taxon>Bacteria</taxon>
        <taxon>Bacillati</taxon>
        <taxon>Actinomycetota</taxon>
        <taxon>Actinomycetes</taxon>
        <taxon>Streptosporangiales</taxon>
        <taxon>Streptosporangiaceae</taxon>
        <taxon>Nonomuraea</taxon>
    </lineage>
</organism>
<feature type="signal peptide" evidence="2">
    <location>
        <begin position="1"/>
        <end position="27"/>
    </location>
</feature>
<dbReference type="Proteomes" id="UP000565579">
    <property type="component" value="Unassembled WGS sequence"/>
</dbReference>
<accession>A0A7X0P7N9</accession>
<sequence length="58" mass="5683">MFSPRSWLATAITGALISTVVAVPATAASTLTPAKVTDPVAHVDPTAPGRPAATASAP</sequence>
<evidence type="ECO:0000256" key="1">
    <source>
        <dbReference type="SAM" id="MobiDB-lite"/>
    </source>
</evidence>
<feature type="region of interest" description="Disordered" evidence="1">
    <location>
        <begin position="36"/>
        <end position="58"/>
    </location>
</feature>